<organism evidence="5 6">
    <name type="scientific">Nocardia fusca</name>
    <dbReference type="NCBI Taxonomy" id="941183"/>
    <lineage>
        <taxon>Bacteria</taxon>
        <taxon>Bacillati</taxon>
        <taxon>Actinomycetota</taxon>
        <taxon>Actinomycetes</taxon>
        <taxon>Mycobacteriales</taxon>
        <taxon>Nocardiaceae</taxon>
        <taxon>Nocardia</taxon>
    </lineage>
</organism>
<dbReference type="PANTHER" id="PTHR42760:SF133">
    <property type="entry name" value="3-OXOACYL-[ACYL-CARRIER-PROTEIN] REDUCTASE"/>
    <property type="match status" value="1"/>
</dbReference>
<keyword evidence="3" id="KW-0520">NAD</keyword>
<protein>
    <submittedName>
        <fullName evidence="5">Mycofactocin-coupled SDR family oxidoreductase</fullName>
    </submittedName>
</protein>
<name>A0ABV3FJI3_9NOCA</name>
<evidence type="ECO:0000256" key="3">
    <source>
        <dbReference type="ARBA" id="ARBA00023027"/>
    </source>
</evidence>
<dbReference type="Gene3D" id="3.40.50.720">
    <property type="entry name" value="NAD(P)-binding Rossmann-like Domain"/>
    <property type="match status" value="1"/>
</dbReference>
<dbReference type="InterPro" id="IPR023985">
    <property type="entry name" value="SDR_subfam_1"/>
</dbReference>
<dbReference type="NCBIfam" id="NF009467">
    <property type="entry name" value="PRK12826.1-3"/>
    <property type="match status" value="1"/>
</dbReference>
<dbReference type="Proteomes" id="UP001551658">
    <property type="component" value="Unassembled WGS sequence"/>
</dbReference>
<evidence type="ECO:0000256" key="1">
    <source>
        <dbReference type="ARBA" id="ARBA00006484"/>
    </source>
</evidence>
<dbReference type="InterPro" id="IPR002347">
    <property type="entry name" value="SDR_fam"/>
</dbReference>
<dbReference type="PANTHER" id="PTHR42760">
    <property type="entry name" value="SHORT-CHAIN DEHYDROGENASES/REDUCTASES FAMILY MEMBER"/>
    <property type="match status" value="1"/>
</dbReference>
<comment type="caution">
    <text evidence="5">The sequence shown here is derived from an EMBL/GenBank/DDBJ whole genome shotgun (WGS) entry which is preliminary data.</text>
</comment>
<evidence type="ECO:0000256" key="2">
    <source>
        <dbReference type="ARBA" id="ARBA00023002"/>
    </source>
</evidence>
<sequence length="272" mass="28807">MAGRMEGKVVFITGAARGQGRAHAVRLAEEGADIIAVDICASIPTVVQYSGATAEDLQETVRLVESLGRRIVAEQADVRDLERLRQVVSAGVAELGRLDGVVANAGIEIFKPWDKFSEQEFRDVIDVNLFGVWNTVQATAPVLVDAGNGGSIVLVSSGNGLKGGPFNLPYTASKFAVTGMGKTLAAELGKHRIRVNTVHPGPVDTEMSRYIAPLFGEIAAGNEALLGTYAHFHPDSMMDPTEISHAVVYLLSDESTWTSALSLAVDGGVTAF</sequence>
<dbReference type="PRINTS" id="PR00081">
    <property type="entry name" value="GDHRDH"/>
</dbReference>
<reference evidence="5 6" key="1">
    <citation type="submission" date="2024-06" db="EMBL/GenBank/DDBJ databases">
        <title>The Natural Products Discovery Center: Release of the First 8490 Sequenced Strains for Exploring Actinobacteria Biosynthetic Diversity.</title>
        <authorList>
            <person name="Kalkreuter E."/>
            <person name="Kautsar S.A."/>
            <person name="Yang D."/>
            <person name="Bader C.D."/>
            <person name="Teijaro C.N."/>
            <person name="Fluegel L."/>
            <person name="Davis C.M."/>
            <person name="Simpson J.R."/>
            <person name="Lauterbach L."/>
            <person name="Steele A.D."/>
            <person name="Gui C."/>
            <person name="Meng S."/>
            <person name="Li G."/>
            <person name="Viehrig K."/>
            <person name="Ye F."/>
            <person name="Su P."/>
            <person name="Kiefer A.F."/>
            <person name="Nichols A."/>
            <person name="Cepeda A.J."/>
            <person name="Yan W."/>
            <person name="Fan B."/>
            <person name="Jiang Y."/>
            <person name="Adhikari A."/>
            <person name="Zheng C.-J."/>
            <person name="Schuster L."/>
            <person name="Cowan T.M."/>
            <person name="Smanski M.J."/>
            <person name="Chevrette M.G."/>
            <person name="De Carvalho L.P.S."/>
            <person name="Shen B."/>
        </authorList>
    </citation>
    <scope>NUCLEOTIDE SEQUENCE [LARGE SCALE GENOMIC DNA]</scope>
    <source>
        <strain evidence="5 6">NPDC050671</strain>
    </source>
</reference>
<evidence type="ECO:0000313" key="5">
    <source>
        <dbReference type="EMBL" id="MEV0367863.1"/>
    </source>
</evidence>
<keyword evidence="6" id="KW-1185">Reference proteome</keyword>
<dbReference type="RefSeq" id="WP_357988027.1">
    <property type="nucleotide sequence ID" value="NZ_JBFAIH010000038.1"/>
</dbReference>
<dbReference type="PROSITE" id="PS00061">
    <property type="entry name" value="ADH_SHORT"/>
    <property type="match status" value="1"/>
</dbReference>
<dbReference type="InterPro" id="IPR036291">
    <property type="entry name" value="NAD(P)-bd_dom_sf"/>
</dbReference>
<gene>
    <name evidence="5" type="ORF">AB0H72_34790</name>
</gene>
<evidence type="ECO:0000256" key="4">
    <source>
        <dbReference type="RuleBase" id="RU000363"/>
    </source>
</evidence>
<dbReference type="SUPFAM" id="SSF51735">
    <property type="entry name" value="NAD(P)-binding Rossmann-fold domains"/>
    <property type="match status" value="1"/>
</dbReference>
<keyword evidence="2" id="KW-0560">Oxidoreductase</keyword>
<dbReference type="NCBIfam" id="TIGR03971">
    <property type="entry name" value="SDR_subfam_1"/>
    <property type="match status" value="1"/>
</dbReference>
<accession>A0ABV3FJI3</accession>
<evidence type="ECO:0000313" key="6">
    <source>
        <dbReference type="Proteomes" id="UP001551658"/>
    </source>
</evidence>
<dbReference type="PRINTS" id="PR00080">
    <property type="entry name" value="SDRFAMILY"/>
</dbReference>
<dbReference type="CDD" id="cd05233">
    <property type="entry name" value="SDR_c"/>
    <property type="match status" value="1"/>
</dbReference>
<dbReference type="EMBL" id="JBFAIH010000038">
    <property type="protein sequence ID" value="MEV0367863.1"/>
    <property type="molecule type" value="Genomic_DNA"/>
</dbReference>
<dbReference type="Pfam" id="PF00106">
    <property type="entry name" value="adh_short"/>
    <property type="match status" value="1"/>
</dbReference>
<proteinExistence type="inferred from homology"/>
<dbReference type="InterPro" id="IPR020904">
    <property type="entry name" value="Sc_DH/Rdtase_CS"/>
</dbReference>
<comment type="similarity">
    <text evidence="1 4">Belongs to the short-chain dehydrogenases/reductases (SDR) family.</text>
</comment>